<name>A0A5C6RIP1_9BACT</name>
<dbReference type="RefSeq" id="WP_147169061.1">
    <property type="nucleotide sequence ID" value="NZ_VOOR01000054.1"/>
</dbReference>
<reference evidence="2 3" key="1">
    <citation type="submission" date="2019-08" db="EMBL/GenBank/DDBJ databases">
        <title>Genome of Phaeodactylibacter luteus.</title>
        <authorList>
            <person name="Bowman J.P."/>
        </authorList>
    </citation>
    <scope>NUCLEOTIDE SEQUENCE [LARGE SCALE GENOMIC DNA]</scope>
    <source>
        <strain evidence="2 3">KCTC 42180</strain>
    </source>
</reference>
<keyword evidence="1" id="KW-0812">Transmembrane</keyword>
<evidence type="ECO:0000313" key="3">
    <source>
        <dbReference type="Proteomes" id="UP000321580"/>
    </source>
</evidence>
<dbReference type="OrthoDB" id="1490553at2"/>
<feature type="transmembrane region" description="Helical" evidence="1">
    <location>
        <begin position="113"/>
        <end position="133"/>
    </location>
</feature>
<evidence type="ECO:0000313" key="2">
    <source>
        <dbReference type="EMBL" id="TXB61540.1"/>
    </source>
</evidence>
<accession>A0A5C6RIP1</accession>
<gene>
    <name evidence="2" type="ORF">FRY97_18505</name>
</gene>
<keyword evidence="1" id="KW-0472">Membrane</keyword>
<organism evidence="2 3">
    <name type="scientific">Phaeodactylibacter luteus</name>
    <dbReference type="NCBI Taxonomy" id="1564516"/>
    <lineage>
        <taxon>Bacteria</taxon>
        <taxon>Pseudomonadati</taxon>
        <taxon>Bacteroidota</taxon>
        <taxon>Saprospiria</taxon>
        <taxon>Saprospirales</taxon>
        <taxon>Haliscomenobacteraceae</taxon>
        <taxon>Phaeodactylibacter</taxon>
    </lineage>
</organism>
<sequence length="228" mass="27047">MSRLAETTVQIKALEYLEARYRRKARRGRIFAQPEVRTKRAHGSKRADGLIAFRHWLWGVYVVSLEAKSSKTRPAITPRIDRKRYLINTLRAALLITILSGTFFFLYKWDDGFWQFILPGSVFLTAAALYAILTRNHFGHRTLKVVEQIEQYPADERWLAFSDDAWGDFSAEQQQQLQKICRYHGIGLLLIGQGGRVERKLRARFHWDWWHDYLRFYSREKEIRDAIR</sequence>
<keyword evidence="1" id="KW-1133">Transmembrane helix</keyword>
<protein>
    <submittedName>
        <fullName evidence="2">Uncharacterized protein</fullName>
    </submittedName>
</protein>
<feature type="transmembrane region" description="Helical" evidence="1">
    <location>
        <begin position="85"/>
        <end position="107"/>
    </location>
</feature>
<dbReference type="AlphaFoldDB" id="A0A5C6RIP1"/>
<dbReference type="Proteomes" id="UP000321580">
    <property type="component" value="Unassembled WGS sequence"/>
</dbReference>
<comment type="caution">
    <text evidence="2">The sequence shown here is derived from an EMBL/GenBank/DDBJ whole genome shotgun (WGS) entry which is preliminary data.</text>
</comment>
<dbReference type="EMBL" id="VOOR01000054">
    <property type="protein sequence ID" value="TXB61540.1"/>
    <property type="molecule type" value="Genomic_DNA"/>
</dbReference>
<evidence type="ECO:0000256" key="1">
    <source>
        <dbReference type="SAM" id="Phobius"/>
    </source>
</evidence>
<proteinExistence type="predicted"/>
<keyword evidence="3" id="KW-1185">Reference proteome</keyword>